<evidence type="ECO:0000313" key="6">
    <source>
        <dbReference type="Proteomes" id="UP000324104"/>
    </source>
</evidence>
<proteinExistence type="predicted"/>
<comment type="caution">
    <text evidence="5">The sequence shown here is derived from an EMBL/GenBank/DDBJ whole genome shotgun (WGS) entry which is preliminary data.</text>
</comment>
<dbReference type="InterPro" id="IPR058597">
    <property type="entry name" value="PrgI-like_dom"/>
</dbReference>
<accession>A0A5D5AJJ1</accession>
<feature type="region of interest" description="Disordered" evidence="1">
    <location>
        <begin position="353"/>
        <end position="372"/>
    </location>
</feature>
<evidence type="ECO:0000256" key="1">
    <source>
        <dbReference type="SAM" id="MobiDB-lite"/>
    </source>
</evidence>
<dbReference type="InterPro" id="IPR058596">
    <property type="entry name" value="TraC-like_dom"/>
</dbReference>
<evidence type="ECO:0000256" key="2">
    <source>
        <dbReference type="SAM" id="Phobius"/>
    </source>
</evidence>
<evidence type="ECO:0000259" key="3">
    <source>
        <dbReference type="Pfam" id="PF26592"/>
    </source>
</evidence>
<feature type="domain" description="TraC-like" evidence="4">
    <location>
        <begin position="139"/>
        <end position="345"/>
    </location>
</feature>
<keyword evidence="6" id="KW-1185">Reference proteome</keyword>
<sequence>MMADREAAPRRILDELGEENRIPIVNVDEGDVYVLFGFPITGLLIGGFSGINALVFPLVLAGVVLGVASVYASPSQLSATAWLTDVFRHYCRRPRVTYNVPKSDESDSSHSHSTKNNGGLVNYTPFAPDERTQDLTNIERAWPGSGAIQRTDGSMEAFLEVDPGNMDFAMSGDWAHVQNVGAEFANKELDYNLKFHATTRSFPVEGLITQIDERLEDEDVSDNPIFEELLTEYREQRPQELDGAQQLRYFIGVQVNPLEVYNRYRDEQSPAEKLTTLPVIGFLFNPFVTRREDLSDAEARVKMFDKLDRRCRAVQTELIQNAPGWSARRLSTVELFVLAMDFWNGEEHEYDDASTAVREQPVLNHQRRDDDE</sequence>
<dbReference type="AlphaFoldDB" id="A0A5D5AJJ1"/>
<keyword evidence="2" id="KW-1133">Transmembrane helix</keyword>
<dbReference type="EMBL" id="VTAW01000025">
    <property type="protein sequence ID" value="TYT60997.1"/>
    <property type="molecule type" value="Genomic_DNA"/>
</dbReference>
<organism evidence="5 6">
    <name type="scientific">Natrialba swarupiae</name>
    <dbReference type="NCBI Taxonomy" id="2448032"/>
    <lineage>
        <taxon>Archaea</taxon>
        <taxon>Methanobacteriati</taxon>
        <taxon>Methanobacteriota</taxon>
        <taxon>Stenosarchaea group</taxon>
        <taxon>Halobacteria</taxon>
        <taxon>Halobacteriales</taxon>
        <taxon>Natrialbaceae</taxon>
        <taxon>Natrialba</taxon>
    </lineage>
</organism>
<evidence type="ECO:0000259" key="4">
    <source>
        <dbReference type="Pfam" id="PF26593"/>
    </source>
</evidence>
<keyword evidence="2" id="KW-0472">Membrane</keyword>
<gene>
    <name evidence="5" type="ORF">FYC77_16065</name>
</gene>
<dbReference type="Proteomes" id="UP000324104">
    <property type="component" value="Unassembled WGS sequence"/>
</dbReference>
<dbReference type="Pfam" id="PF26593">
    <property type="entry name" value="TraC-like"/>
    <property type="match status" value="1"/>
</dbReference>
<evidence type="ECO:0000313" key="5">
    <source>
        <dbReference type="EMBL" id="TYT60997.1"/>
    </source>
</evidence>
<name>A0A5D5AJJ1_9EURY</name>
<dbReference type="RefSeq" id="WP_149082507.1">
    <property type="nucleotide sequence ID" value="NZ_VTAW01000025.1"/>
</dbReference>
<dbReference type="Pfam" id="PF26592">
    <property type="entry name" value="PrgI_like"/>
    <property type="match status" value="1"/>
</dbReference>
<reference evidence="5 6" key="1">
    <citation type="submission" date="2019-08" db="EMBL/GenBank/DDBJ databases">
        <title>Archaea genome.</title>
        <authorList>
            <person name="Kajale S."/>
            <person name="Shouche Y."/>
            <person name="Deshpande N."/>
            <person name="Sharma A."/>
        </authorList>
    </citation>
    <scope>NUCLEOTIDE SEQUENCE [LARGE SCALE GENOMIC DNA]</scope>
    <source>
        <strain evidence="5 6">ESP3B_9</strain>
    </source>
</reference>
<feature type="domain" description="PrgI-like" evidence="3">
    <location>
        <begin position="21"/>
        <end position="97"/>
    </location>
</feature>
<feature type="region of interest" description="Disordered" evidence="1">
    <location>
        <begin position="98"/>
        <end position="126"/>
    </location>
</feature>
<feature type="transmembrane region" description="Helical" evidence="2">
    <location>
        <begin position="30"/>
        <end position="48"/>
    </location>
</feature>
<keyword evidence="2" id="KW-0812">Transmembrane</keyword>
<protein>
    <submittedName>
        <fullName evidence="5">Uncharacterized protein</fullName>
    </submittedName>
</protein>